<comment type="caution">
    <text evidence="1">The sequence shown here is derived from an EMBL/GenBank/DDBJ whole genome shotgun (WGS) entry which is preliminary data.</text>
</comment>
<organism evidence="1 2">
    <name type="scientific">Azospirillum cavernae</name>
    <dbReference type="NCBI Taxonomy" id="2320860"/>
    <lineage>
        <taxon>Bacteria</taxon>
        <taxon>Pseudomonadati</taxon>
        <taxon>Pseudomonadota</taxon>
        <taxon>Alphaproteobacteria</taxon>
        <taxon>Rhodospirillales</taxon>
        <taxon>Azospirillaceae</taxon>
        <taxon>Azospirillum</taxon>
    </lineage>
</organism>
<dbReference type="EMBL" id="QYUL01000004">
    <property type="protein sequence ID" value="RJF78097.1"/>
    <property type="molecule type" value="Genomic_DNA"/>
</dbReference>
<proteinExistence type="predicted"/>
<dbReference type="AlphaFoldDB" id="A0A418VP96"/>
<gene>
    <name evidence="1" type="ORF">D3877_23490</name>
</gene>
<keyword evidence="2" id="KW-1185">Reference proteome</keyword>
<evidence type="ECO:0000313" key="2">
    <source>
        <dbReference type="Proteomes" id="UP000283458"/>
    </source>
</evidence>
<dbReference type="Proteomes" id="UP000283458">
    <property type="component" value="Unassembled WGS sequence"/>
</dbReference>
<protein>
    <submittedName>
        <fullName evidence="1">Uncharacterized protein</fullName>
    </submittedName>
</protein>
<sequence length="141" mass="14427">MASTQRLKQIAIPAYNLALGDAEGRGASLAPGGDGYVLTMEGGAPVWMPSQGGIVFERRSFTEAGPAIATTGIHTLNTTLPDGLQGGNKDGLIVTINGMGIDLTAVSLDGAGPYVVKIDMGVVGYSLDSSDTVAVYYMTST</sequence>
<name>A0A418VP96_9PROT</name>
<evidence type="ECO:0000313" key="1">
    <source>
        <dbReference type="EMBL" id="RJF78097.1"/>
    </source>
</evidence>
<dbReference type="RefSeq" id="WP_119833239.1">
    <property type="nucleotide sequence ID" value="NZ_QYUL01000004.1"/>
</dbReference>
<reference evidence="1 2" key="1">
    <citation type="submission" date="2018-09" db="EMBL/GenBank/DDBJ databases">
        <authorList>
            <person name="Zhu H."/>
        </authorList>
    </citation>
    <scope>NUCLEOTIDE SEQUENCE [LARGE SCALE GENOMIC DNA]</scope>
    <source>
        <strain evidence="1 2">K2W22B-5</strain>
    </source>
</reference>
<accession>A0A418VP96</accession>